<keyword evidence="2" id="KW-1185">Reference proteome</keyword>
<sequence length="286" mass="30178">MTMRLIVPAVLLALAGTVLGQGACFVPNGTNRHALTNANIQKYAACENNGHSMCCNVAGDRCQPNGLCWNEEHKQLWRESCTDPTWQSHKCLKLCISDEYDSGGIPASGMDVLVTQCADGSYCCGNDQNATECCKLGKGVRIVDGEVITSSALSSSTLGPTTIPISSMLSSAISSATTTPTATDSETEDKKETSNSHAGVIGGAVGGGVGAMVLVIAALFFWHRRKKAGGMRGDNATHQKTYATADEDAKYVVTSSPPQYYNQPPSELPGPMDPVELGSDEPPSRR</sequence>
<dbReference type="EMBL" id="VUJX02000006">
    <property type="protein sequence ID" value="KAL0934905.1"/>
    <property type="molecule type" value="Genomic_DNA"/>
</dbReference>
<protein>
    <submittedName>
        <fullName evidence="1">Uncharacterized protein</fullName>
    </submittedName>
</protein>
<organism evidence="1 2">
    <name type="scientific">Colletotrichum truncatum</name>
    <name type="common">Anthracnose fungus</name>
    <name type="synonym">Colletotrichum capsici</name>
    <dbReference type="NCBI Taxonomy" id="5467"/>
    <lineage>
        <taxon>Eukaryota</taxon>
        <taxon>Fungi</taxon>
        <taxon>Dikarya</taxon>
        <taxon>Ascomycota</taxon>
        <taxon>Pezizomycotina</taxon>
        <taxon>Sordariomycetes</taxon>
        <taxon>Hypocreomycetidae</taxon>
        <taxon>Glomerellales</taxon>
        <taxon>Glomerellaceae</taxon>
        <taxon>Colletotrichum</taxon>
        <taxon>Colletotrichum truncatum species complex</taxon>
    </lineage>
</organism>
<comment type="caution">
    <text evidence="1">The sequence shown here is derived from an EMBL/GenBank/DDBJ whole genome shotgun (WGS) entry which is preliminary data.</text>
</comment>
<accession>A0ACC3YSM9</accession>
<name>A0ACC3YSM9_COLTU</name>
<evidence type="ECO:0000313" key="1">
    <source>
        <dbReference type="EMBL" id="KAL0934905.1"/>
    </source>
</evidence>
<reference evidence="1 2" key="1">
    <citation type="journal article" date="2020" name="Phytopathology">
        <title>Genome Sequence Resources of Colletotrichum truncatum, C. plurivorum, C. musicola, and C. sojae: Four Species Pathogenic to Soybean (Glycine max).</title>
        <authorList>
            <person name="Rogerio F."/>
            <person name="Boufleur T.R."/>
            <person name="Ciampi-Guillardi M."/>
            <person name="Sukno S.A."/>
            <person name="Thon M.R."/>
            <person name="Massola Junior N.S."/>
            <person name="Baroncelli R."/>
        </authorList>
    </citation>
    <scope>NUCLEOTIDE SEQUENCE [LARGE SCALE GENOMIC DNA]</scope>
    <source>
        <strain evidence="1 2">CMES1059</strain>
    </source>
</reference>
<dbReference type="Proteomes" id="UP000805649">
    <property type="component" value="Unassembled WGS sequence"/>
</dbReference>
<proteinExistence type="predicted"/>
<evidence type="ECO:0000313" key="2">
    <source>
        <dbReference type="Proteomes" id="UP000805649"/>
    </source>
</evidence>
<gene>
    <name evidence="1" type="ORF">CTRU02_209496</name>
</gene>